<name>A0ABN5GMN2_9RHOB</name>
<sequence>MEYVHLAGAADHYEHKGRWSLFLMLTVGGMILFQSALLIAVGLGSLDFTEYEWLLPALLVQNLGQVIGLAAFAVKNLFSDISSKP</sequence>
<dbReference type="EMBL" id="CP010705">
    <property type="protein sequence ID" value="AUQ94474.1"/>
    <property type="molecule type" value="Genomic_DNA"/>
</dbReference>
<evidence type="ECO:0000256" key="1">
    <source>
        <dbReference type="SAM" id="Phobius"/>
    </source>
</evidence>
<keyword evidence="3" id="KW-1185">Reference proteome</keyword>
<feature type="transmembrane region" description="Helical" evidence="1">
    <location>
        <begin position="21"/>
        <end position="41"/>
    </location>
</feature>
<accession>A0ABN5GMN2</accession>
<keyword evidence="1" id="KW-1133">Transmembrane helix</keyword>
<feature type="transmembrane region" description="Helical" evidence="1">
    <location>
        <begin position="53"/>
        <end position="74"/>
    </location>
</feature>
<protein>
    <submittedName>
        <fullName evidence="2">Uncharacterized protein</fullName>
    </submittedName>
</protein>
<evidence type="ECO:0000313" key="3">
    <source>
        <dbReference type="Proteomes" id="UP000236536"/>
    </source>
</evidence>
<proteinExistence type="predicted"/>
<keyword evidence="1" id="KW-0472">Membrane</keyword>
<reference evidence="2 3" key="1">
    <citation type="journal article" date="2017" name="Genome Biol. Evol.">
        <title>Trajectories and Drivers of Genome Evolution in Surface-Associated Marine Phaeobacter.</title>
        <authorList>
            <person name="Freese H.M."/>
            <person name="Sikorski J."/>
            <person name="Bunk B."/>
            <person name="Scheuner C."/>
            <person name="Meier-Kolthoff J.P."/>
            <person name="Sproer C."/>
            <person name="Gram L."/>
            <person name="Overmann J."/>
        </authorList>
    </citation>
    <scope>NUCLEOTIDE SEQUENCE [LARGE SCALE GENOMIC DNA]</scope>
    <source>
        <strain evidence="2 3">P66</strain>
    </source>
</reference>
<keyword evidence="1" id="KW-0812">Transmembrane</keyword>
<dbReference type="Proteomes" id="UP000236536">
    <property type="component" value="Chromosome"/>
</dbReference>
<reference evidence="2 3" key="2">
    <citation type="journal article" date="2017" name="Int. J. Syst. Evol. Microbiol.">
        <title>Adaptation of Surface-Associated Bacteria to the Open Ocean: A Genomically Distinct Subpopulation of Phaeobacter gallaeciensis Colonizes Pacific Mesozooplankton.</title>
        <authorList>
            <person name="Freese H.M."/>
            <person name="Methner A."/>
            <person name="Overmann J."/>
        </authorList>
    </citation>
    <scope>NUCLEOTIDE SEQUENCE [LARGE SCALE GENOMIC DNA]</scope>
    <source>
        <strain evidence="2 3">P66</strain>
    </source>
</reference>
<evidence type="ECO:0000313" key="2">
    <source>
        <dbReference type="EMBL" id="AUQ94474.1"/>
    </source>
</evidence>
<gene>
    <name evidence="2" type="ORF">PhaeoP66_01692</name>
</gene>
<organism evidence="2 3">
    <name type="scientific">Phaeobacter inhibens</name>
    <dbReference type="NCBI Taxonomy" id="221822"/>
    <lineage>
        <taxon>Bacteria</taxon>
        <taxon>Pseudomonadati</taxon>
        <taxon>Pseudomonadota</taxon>
        <taxon>Alphaproteobacteria</taxon>
        <taxon>Rhodobacterales</taxon>
        <taxon>Roseobacteraceae</taxon>
        <taxon>Phaeobacter</taxon>
    </lineage>
</organism>